<reference evidence="2" key="1">
    <citation type="submission" date="2022-11" db="EMBL/GenBank/DDBJ databases">
        <title>Chromosome-level genome of Pogonophryne albipinna.</title>
        <authorList>
            <person name="Jo E."/>
        </authorList>
    </citation>
    <scope>NUCLEOTIDE SEQUENCE</scope>
    <source>
        <strain evidence="2">SGF0006</strain>
        <tissue evidence="2">Muscle</tissue>
    </source>
</reference>
<dbReference type="Proteomes" id="UP001219934">
    <property type="component" value="Unassembled WGS sequence"/>
</dbReference>
<keyword evidence="3" id="KW-1185">Reference proteome</keyword>
<dbReference type="EMBL" id="JAPTMU010000016">
    <property type="protein sequence ID" value="KAJ4930067.1"/>
    <property type="molecule type" value="Genomic_DNA"/>
</dbReference>
<accession>A0AAD6ASZ0</accession>
<keyword evidence="1" id="KW-0812">Transmembrane</keyword>
<keyword evidence="1" id="KW-0472">Membrane</keyword>
<gene>
    <name evidence="2" type="ORF">JOQ06_019081</name>
</gene>
<comment type="caution">
    <text evidence="2">The sequence shown here is derived from an EMBL/GenBank/DDBJ whole genome shotgun (WGS) entry which is preliminary data.</text>
</comment>
<name>A0AAD6ASZ0_9TELE</name>
<evidence type="ECO:0000313" key="2">
    <source>
        <dbReference type="EMBL" id="KAJ4930067.1"/>
    </source>
</evidence>
<evidence type="ECO:0000313" key="3">
    <source>
        <dbReference type="Proteomes" id="UP001219934"/>
    </source>
</evidence>
<organism evidence="2 3">
    <name type="scientific">Pogonophryne albipinna</name>
    <dbReference type="NCBI Taxonomy" id="1090488"/>
    <lineage>
        <taxon>Eukaryota</taxon>
        <taxon>Metazoa</taxon>
        <taxon>Chordata</taxon>
        <taxon>Craniata</taxon>
        <taxon>Vertebrata</taxon>
        <taxon>Euteleostomi</taxon>
        <taxon>Actinopterygii</taxon>
        <taxon>Neopterygii</taxon>
        <taxon>Teleostei</taxon>
        <taxon>Neoteleostei</taxon>
        <taxon>Acanthomorphata</taxon>
        <taxon>Eupercaria</taxon>
        <taxon>Perciformes</taxon>
        <taxon>Notothenioidei</taxon>
        <taxon>Pogonophryne</taxon>
    </lineage>
</organism>
<dbReference type="AlphaFoldDB" id="A0AAD6ASZ0"/>
<proteinExistence type="predicted"/>
<feature type="transmembrane region" description="Helical" evidence="1">
    <location>
        <begin position="20"/>
        <end position="42"/>
    </location>
</feature>
<protein>
    <submittedName>
        <fullName evidence="2">Uncharacterized protein</fullName>
    </submittedName>
</protein>
<evidence type="ECO:0000256" key="1">
    <source>
        <dbReference type="SAM" id="Phobius"/>
    </source>
</evidence>
<keyword evidence="1" id="KW-1133">Transmembrane helix</keyword>
<sequence>MKDYDESTAFLGQWGRFQQVVFFLLCASIVPNGFGVFSVVFLTDIPRHHCLIPEENLTQDWRDAIIPIEVVNGKQEQSRCSRYRLDVVRNLSAQGFIPGRDVNLTELEQEGCVDGWSYSKDNYQSTIVSEVCVPI</sequence>